<gene>
    <name evidence="2" type="ORF">ACJRO7_024362</name>
</gene>
<dbReference type="EMBL" id="JBJKBG010000006">
    <property type="protein sequence ID" value="KAL3735213.1"/>
    <property type="molecule type" value="Genomic_DNA"/>
</dbReference>
<proteinExistence type="predicted"/>
<dbReference type="AlphaFoldDB" id="A0ABD3K798"/>
<evidence type="ECO:0000256" key="1">
    <source>
        <dbReference type="SAM" id="MobiDB-lite"/>
    </source>
</evidence>
<dbReference type="InterPro" id="IPR025886">
    <property type="entry name" value="PP2-like"/>
</dbReference>
<reference evidence="2 3" key="1">
    <citation type="submission" date="2024-11" db="EMBL/GenBank/DDBJ databases">
        <title>Chromosome-level genome assembly of Eucalyptus globulus Labill. provides insights into its genome evolution.</title>
        <authorList>
            <person name="Li X."/>
        </authorList>
    </citation>
    <scope>NUCLEOTIDE SEQUENCE [LARGE SCALE GENOMIC DNA]</scope>
    <source>
        <strain evidence="2">CL2024</strain>
        <tissue evidence="2">Fresh tender leaves</tissue>
    </source>
</reference>
<organism evidence="2 3">
    <name type="scientific">Eucalyptus globulus</name>
    <name type="common">Tasmanian blue gum</name>
    <dbReference type="NCBI Taxonomy" id="34317"/>
    <lineage>
        <taxon>Eukaryota</taxon>
        <taxon>Viridiplantae</taxon>
        <taxon>Streptophyta</taxon>
        <taxon>Embryophyta</taxon>
        <taxon>Tracheophyta</taxon>
        <taxon>Spermatophyta</taxon>
        <taxon>Magnoliopsida</taxon>
        <taxon>eudicotyledons</taxon>
        <taxon>Gunneridae</taxon>
        <taxon>Pentapetalae</taxon>
        <taxon>rosids</taxon>
        <taxon>malvids</taxon>
        <taxon>Myrtales</taxon>
        <taxon>Myrtaceae</taxon>
        <taxon>Myrtoideae</taxon>
        <taxon>Eucalypteae</taxon>
        <taxon>Eucalyptus</taxon>
    </lineage>
</organism>
<feature type="region of interest" description="Disordered" evidence="1">
    <location>
        <begin position="1"/>
        <end position="28"/>
    </location>
</feature>
<protein>
    <submittedName>
        <fullName evidence="2">Uncharacterized protein</fullName>
    </submittedName>
</protein>
<evidence type="ECO:0000313" key="2">
    <source>
        <dbReference type="EMBL" id="KAL3735213.1"/>
    </source>
</evidence>
<dbReference type="Proteomes" id="UP001634007">
    <property type="component" value="Unassembled WGS sequence"/>
</dbReference>
<name>A0ABD3K798_EUCGL</name>
<dbReference type="PANTHER" id="PTHR48478:SF1">
    <property type="entry name" value="LECTIN-LIKE"/>
    <property type="match status" value="1"/>
</dbReference>
<feature type="compositionally biased region" description="Basic and acidic residues" evidence="1">
    <location>
        <begin position="8"/>
        <end position="28"/>
    </location>
</feature>
<sequence>MEPEAESEIQKEAKEMGSKEKHKQTVEARVRRPPHNYVAIVKDSVVPIETSSLDKLCDQLYNGVVLQGGKRKYWVDRDLNKNCFMLFARELAITWGHDPRYWEWKTVNESGDSSFAKFQPQKLNFNFHSVDIEVAELRSVCSLEISGKFRTIVLSPKTSYEVSLLASMTESRQGWDVPVNISITLPDKLSRRHTESLQHMPRGRWTNILMGEFKTLSENIGEITFHISECTNNNWKQGLVVKGVAFQPKK</sequence>
<dbReference type="InterPro" id="IPR052147">
    <property type="entry name" value="PP2-like/Lectin"/>
</dbReference>
<dbReference type="PANTHER" id="PTHR48478">
    <property type="entry name" value="LECTIN-LIKE"/>
    <property type="match status" value="1"/>
</dbReference>
<dbReference type="Pfam" id="PF14299">
    <property type="entry name" value="PP2"/>
    <property type="match status" value="1"/>
</dbReference>
<keyword evidence="3" id="KW-1185">Reference proteome</keyword>
<comment type="caution">
    <text evidence="2">The sequence shown here is derived from an EMBL/GenBank/DDBJ whole genome shotgun (WGS) entry which is preliminary data.</text>
</comment>
<accession>A0ABD3K798</accession>
<evidence type="ECO:0000313" key="3">
    <source>
        <dbReference type="Proteomes" id="UP001634007"/>
    </source>
</evidence>